<evidence type="ECO:0000313" key="2">
    <source>
        <dbReference type="Proteomes" id="UP000689129"/>
    </source>
</evidence>
<name>A0A8I3AMD8_VERLO</name>
<evidence type="ECO:0000313" key="1">
    <source>
        <dbReference type="EMBL" id="KAG7123450.1"/>
    </source>
</evidence>
<proteinExistence type="predicted"/>
<reference evidence="1" key="1">
    <citation type="journal article" date="2021" name="Mol. Plant Pathol.">
        <title>A 20-kb lineage-specific genomic region tames virulence in pathogenic amphidiploid Verticillium longisporum.</title>
        <authorList>
            <person name="Harting R."/>
            <person name="Starke J."/>
            <person name="Kusch H."/>
            <person name="Poggeler S."/>
            <person name="Maurus I."/>
            <person name="Schluter R."/>
            <person name="Landesfeind M."/>
            <person name="Bulla I."/>
            <person name="Nowrousian M."/>
            <person name="de Jonge R."/>
            <person name="Stahlhut G."/>
            <person name="Hoff K.J."/>
            <person name="Asshauer K.P."/>
            <person name="Thurmer A."/>
            <person name="Stanke M."/>
            <person name="Daniel R."/>
            <person name="Morgenstern B."/>
            <person name="Thomma B.P.H.J."/>
            <person name="Kronstad J.W."/>
            <person name="Braus-Stromeyer S.A."/>
            <person name="Braus G.H."/>
        </authorList>
    </citation>
    <scope>NUCLEOTIDE SEQUENCE</scope>
    <source>
        <strain evidence="1">Vl32</strain>
    </source>
</reference>
<dbReference type="Proteomes" id="UP000689129">
    <property type="component" value="Unassembled WGS sequence"/>
</dbReference>
<gene>
    <name evidence="1" type="ORF">HYQ45_013814</name>
</gene>
<dbReference type="EMBL" id="JAEMWZ010000338">
    <property type="protein sequence ID" value="KAG7123450.1"/>
    <property type="molecule type" value="Genomic_DNA"/>
</dbReference>
<sequence length="88" mass="9342">MQSTPRRHCGRMAVEAGRLTGSAVCSMACISSRSSHHGVLLLGGSRPLPTAGFVFNPRESCIQTTRYCKWGLAPDRPVSGQCALGLVP</sequence>
<dbReference type="AlphaFoldDB" id="A0A8I3AMD8"/>
<comment type="caution">
    <text evidence="1">The sequence shown here is derived from an EMBL/GenBank/DDBJ whole genome shotgun (WGS) entry which is preliminary data.</text>
</comment>
<accession>A0A8I3AMD8</accession>
<organism evidence="1 2">
    <name type="scientific">Verticillium longisporum</name>
    <name type="common">Verticillium dahliae var. longisporum</name>
    <dbReference type="NCBI Taxonomy" id="100787"/>
    <lineage>
        <taxon>Eukaryota</taxon>
        <taxon>Fungi</taxon>
        <taxon>Dikarya</taxon>
        <taxon>Ascomycota</taxon>
        <taxon>Pezizomycotina</taxon>
        <taxon>Sordariomycetes</taxon>
        <taxon>Hypocreomycetidae</taxon>
        <taxon>Glomerellales</taxon>
        <taxon>Plectosphaerellaceae</taxon>
        <taxon>Verticillium</taxon>
    </lineage>
</organism>
<protein>
    <submittedName>
        <fullName evidence="1">Uncharacterized protein</fullName>
    </submittedName>
</protein>